<dbReference type="InterPro" id="IPR058227">
    <property type="entry name" value="RSP_7527-like"/>
</dbReference>
<dbReference type="OrthoDB" id="6121475at2"/>
<dbReference type="NCBIfam" id="NF046098">
    <property type="entry name" value="RSP_7527_fam"/>
    <property type="match status" value="1"/>
</dbReference>
<gene>
    <name evidence="1" type="ORF">EH243_10350</name>
</gene>
<evidence type="ECO:0000313" key="2">
    <source>
        <dbReference type="Proteomes" id="UP000283087"/>
    </source>
</evidence>
<protein>
    <submittedName>
        <fullName evidence="1">Uncharacterized protein</fullName>
    </submittedName>
</protein>
<evidence type="ECO:0000313" key="1">
    <source>
        <dbReference type="EMBL" id="RTE65667.1"/>
    </source>
</evidence>
<comment type="caution">
    <text evidence="1">The sequence shown here is derived from an EMBL/GenBank/DDBJ whole genome shotgun (WGS) entry which is preliminary data.</text>
</comment>
<organism evidence="1 2">
    <name type="scientific">Amphritea opalescens</name>
    <dbReference type="NCBI Taxonomy" id="2490544"/>
    <lineage>
        <taxon>Bacteria</taxon>
        <taxon>Pseudomonadati</taxon>
        <taxon>Pseudomonadota</taxon>
        <taxon>Gammaproteobacteria</taxon>
        <taxon>Oceanospirillales</taxon>
        <taxon>Oceanospirillaceae</taxon>
        <taxon>Amphritea</taxon>
    </lineage>
</organism>
<accession>A0A430KQ81</accession>
<reference evidence="1 2" key="1">
    <citation type="submission" date="2018-11" db="EMBL/GenBank/DDBJ databases">
        <title>The draft genome sequence of Amphritea opalescens ANRC-JH13T.</title>
        <authorList>
            <person name="Fang Z."/>
            <person name="Zhang Y."/>
            <person name="Han X."/>
        </authorList>
    </citation>
    <scope>NUCLEOTIDE SEQUENCE [LARGE SCALE GENOMIC DNA]</scope>
    <source>
        <strain evidence="1 2">ANRC-JH13</strain>
    </source>
</reference>
<sequence>MIKYNFDAESSNSDLQAIVAEANEERAAYLKEILSNSVQKVINLFSTELPAFFTGPLAHR</sequence>
<dbReference type="AlphaFoldDB" id="A0A430KQ81"/>
<keyword evidence="2" id="KW-1185">Reference proteome</keyword>
<dbReference type="RefSeq" id="WP_126158590.1">
    <property type="nucleotide sequence ID" value="NZ_RQXW01000008.1"/>
</dbReference>
<proteinExistence type="predicted"/>
<name>A0A430KQ81_9GAMM</name>
<dbReference type="EMBL" id="RQXW01000008">
    <property type="protein sequence ID" value="RTE65667.1"/>
    <property type="molecule type" value="Genomic_DNA"/>
</dbReference>
<dbReference type="Proteomes" id="UP000283087">
    <property type="component" value="Unassembled WGS sequence"/>
</dbReference>